<gene>
    <name evidence="1" type="ORF">BpHYR1_020152</name>
</gene>
<protein>
    <submittedName>
        <fullName evidence="1">Uncharacterized protein</fullName>
    </submittedName>
</protein>
<organism evidence="1 2">
    <name type="scientific">Brachionus plicatilis</name>
    <name type="common">Marine rotifer</name>
    <name type="synonym">Brachionus muelleri</name>
    <dbReference type="NCBI Taxonomy" id="10195"/>
    <lineage>
        <taxon>Eukaryota</taxon>
        <taxon>Metazoa</taxon>
        <taxon>Spiralia</taxon>
        <taxon>Gnathifera</taxon>
        <taxon>Rotifera</taxon>
        <taxon>Eurotatoria</taxon>
        <taxon>Monogononta</taxon>
        <taxon>Pseudotrocha</taxon>
        <taxon>Ploima</taxon>
        <taxon>Brachionidae</taxon>
        <taxon>Brachionus</taxon>
    </lineage>
</organism>
<dbReference type="Proteomes" id="UP000276133">
    <property type="component" value="Unassembled WGS sequence"/>
</dbReference>
<dbReference type="AlphaFoldDB" id="A0A3M7PYJ1"/>
<sequence>MDGPSSKRVEEVLFKYTYLIYIFGTRLGPEIFTQISLILSVSLNDRYTTLAPFFLRDKKKGARGLNSKTLMILVPYRIDPIFEIIPREVTGLRCLTAKVYVIFYPVSCFLNPSGQFCDHKTGSLNKYLVTSIKSWSCPKNPGSGTNLIGNKIVDQMKTKIKLCELLLSDLSNWFDRINSQSFVKYQIFV</sequence>
<reference evidence="1 2" key="1">
    <citation type="journal article" date="2018" name="Sci. Rep.">
        <title>Genomic signatures of local adaptation to the degree of environmental predictability in rotifers.</title>
        <authorList>
            <person name="Franch-Gras L."/>
            <person name="Hahn C."/>
            <person name="Garcia-Roger E.M."/>
            <person name="Carmona M.J."/>
            <person name="Serra M."/>
            <person name="Gomez A."/>
        </authorList>
    </citation>
    <scope>NUCLEOTIDE SEQUENCE [LARGE SCALE GENOMIC DNA]</scope>
    <source>
        <strain evidence="1">HYR1</strain>
    </source>
</reference>
<keyword evidence="2" id="KW-1185">Reference proteome</keyword>
<evidence type="ECO:0000313" key="2">
    <source>
        <dbReference type="Proteomes" id="UP000276133"/>
    </source>
</evidence>
<accession>A0A3M7PYJ1</accession>
<comment type="caution">
    <text evidence="1">The sequence shown here is derived from an EMBL/GenBank/DDBJ whole genome shotgun (WGS) entry which is preliminary data.</text>
</comment>
<dbReference type="EMBL" id="REGN01008324">
    <property type="protein sequence ID" value="RNA03845.1"/>
    <property type="molecule type" value="Genomic_DNA"/>
</dbReference>
<name>A0A3M7PYJ1_BRAPC</name>
<proteinExistence type="predicted"/>
<evidence type="ECO:0000313" key="1">
    <source>
        <dbReference type="EMBL" id="RNA03845.1"/>
    </source>
</evidence>